<feature type="signal peptide" evidence="3">
    <location>
        <begin position="1"/>
        <end position="19"/>
    </location>
</feature>
<evidence type="ECO:0000256" key="1">
    <source>
        <dbReference type="ARBA" id="ARBA00004370"/>
    </source>
</evidence>
<accession>A0A849SH62</accession>
<evidence type="ECO:0000256" key="3">
    <source>
        <dbReference type="SAM" id="SignalP"/>
    </source>
</evidence>
<evidence type="ECO:0000259" key="4">
    <source>
        <dbReference type="Pfam" id="PF00144"/>
    </source>
</evidence>
<gene>
    <name evidence="5" type="ORF">HOP12_06975</name>
</gene>
<dbReference type="GO" id="GO:0016020">
    <property type="term" value="C:membrane"/>
    <property type="evidence" value="ECO:0007669"/>
    <property type="project" value="UniProtKB-SubCell"/>
</dbReference>
<keyword evidence="2" id="KW-0472">Membrane</keyword>
<dbReference type="PANTHER" id="PTHR46825">
    <property type="entry name" value="D-ALANYL-D-ALANINE-CARBOXYPEPTIDASE/ENDOPEPTIDASE AMPH"/>
    <property type="match status" value="1"/>
</dbReference>
<name>A0A849SH62_UNCEI</name>
<reference evidence="5 6" key="1">
    <citation type="submission" date="2020-04" db="EMBL/GenBank/DDBJ databases">
        <title>Metagenomic profiling of ammonia- and methane-oxidizing microorganisms in a Dutch drinking water treatment plant.</title>
        <authorList>
            <person name="Poghosyan L."/>
            <person name="Leucker S."/>
        </authorList>
    </citation>
    <scope>NUCLEOTIDE SEQUENCE [LARGE SCALE GENOMIC DNA]</scope>
    <source>
        <strain evidence="5">S-RSF-IL-03</strain>
    </source>
</reference>
<feature type="domain" description="Beta-lactamase-related" evidence="4">
    <location>
        <begin position="40"/>
        <end position="363"/>
    </location>
</feature>
<comment type="caution">
    <text evidence="5">The sequence shown here is derived from an EMBL/GenBank/DDBJ whole genome shotgun (WGS) entry which is preliminary data.</text>
</comment>
<dbReference type="InterPro" id="IPR050491">
    <property type="entry name" value="AmpC-like"/>
</dbReference>
<dbReference type="PANTHER" id="PTHR46825:SF11">
    <property type="entry name" value="PENICILLIN-BINDING PROTEIN 4"/>
    <property type="match status" value="1"/>
</dbReference>
<comment type="subcellular location">
    <subcellularLocation>
        <location evidence="1">Membrane</location>
    </subcellularLocation>
</comment>
<dbReference type="EMBL" id="JABFRW010000078">
    <property type="protein sequence ID" value="NOT33896.1"/>
    <property type="molecule type" value="Genomic_DNA"/>
</dbReference>
<dbReference type="Pfam" id="PF00144">
    <property type="entry name" value="Beta-lactamase"/>
    <property type="match status" value="1"/>
</dbReference>
<dbReference type="AlphaFoldDB" id="A0A849SH62"/>
<dbReference type="Proteomes" id="UP000580839">
    <property type="component" value="Unassembled WGS sequence"/>
</dbReference>
<dbReference type="InterPro" id="IPR012338">
    <property type="entry name" value="Beta-lactam/transpept-like"/>
</dbReference>
<dbReference type="SUPFAM" id="SSF56601">
    <property type="entry name" value="beta-lactamase/transpeptidase-like"/>
    <property type="match status" value="1"/>
</dbReference>
<proteinExistence type="predicted"/>
<dbReference type="InterPro" id="IPR001466">
    <property type="entry name" value="Beta-lactam-related"/>
</dbReference>
<keyword evidence="3" id="KW-0732">Signal</keyword>
<protein>
    <submittedName>
        <fullName evidence="5">Beta-lactamase family protein</fullName>
    </submittedName>
</protein>
<evidence type="ECO:0000313" key="6">
    <source>
        <dbReference type="Proteomes" id="UP000580839"/>
    </source>
</evidence>
<evidence type="ECO:0000313" key="5">
    <source>
        <dbReference type="EMBL" id="NOT33896.1"/>
    </source>
</evidence>
<dbReference type="Gene3D" id="3.40.710.10">
    <property type="entry name" value="DD-peptidase/beta-lactamase superfamily"/>
    <property type="match status" value="1"/>
</dbReference>
<evidence type="ECO:0000256" key="2">
    <source>
        <dbReference type="ARBA" id="ARBA00023136"/>
    </source>
</evidence>
<sequence length="480" mass="52111">MSLVALASLTVLLMSAAPASPPAMPPSPRQIASAADRYLTARTELGGFSGAVLIARHGQVLFRKGFGWADIERRVRFSPETPHEVASVSKMFTAMAALELQEAGKLTLDQPICNLLEECPNAWRAVTVSQLIHHTSGIPDYEERLGLGSAPYLEFMGRAQATADLIENARRDTLEFEPGSQFHYSNTGYLVLARIIERIAGRPFADHVRQTLLEPAGMRSSGAVSQWTPGRDLAVGYTRGDVGWDTLLSGIPLERSGVVRVPRLPLAGTAGDGFLFSTVDDLLRWSRIMAGDDSARTDPVVSRSLATAAWTAGLGGYGAGWFVDEKFGRRRLSHTGFLPGHATNLVVFPDDGVTIVLCSNFDRIRIDRITRDLSAIALGQPCDLPVRGHVAKLAAGQLERLEGKYQMSDGAILTVRNEPDHLTAEWPKQFVAGLIPLSPTEFFMPMTEGRVTFDRIGATGAGRLNLRYSGVDHIGIRAPD</sequence>
<feature type="chain" id="PRO_5032779958" evidence="3">
    <location>
        <begin position="20"/>
        <end position="480"/>
    </location>
</feature>
<organism evidence="5 6">
    <name type="scientific">Eiseniibacteriota bacterium</name>
    <dbReference type="NCBI Taxonomy" id="2212470"/>
    <lineage>
        <taxon>Bacteria</taxon>
        <taxon>Candidatus Eiseniibacteriota</taxon>
    </lineage>
</organism>